<dbReference type="RefSeq" id="WP_190565021.1">
    <property type="nucleotide sequence ID" value="NZ_JACJQU010000035.1"/>
</dbReference>
<proteinExistence type="predicted"/>
<gene>
    <name evidence="3" type="ORF">H6G06_26365</name>
</gene>
<dbReference type="Proteomes" id="UP000662185">
    <property type="component" value="Unassembled WGS sequence"/>
</dbReference>
<feature type="compositionally biased region" description="Low complexity" evidence="1">
    <location>
        <begin position="142"/>
        <end position="152"/>
    </location>
</feature>
<dbReference type="AlphaFoldDB" id="A0A926WMV2"/>
<evidence type="ECO:0000256" key="1">
    <source>
        <dbReference type="SAM" id="MobiDB-lite"/>
    </source>
</evidence>
<feature type="region of interest" description="Disordered" evidence="1">
    <location>
        <begin position="82"/>
        <end position="208"/>
    </location>
</feature>
<dbReference type="EMBL" id="JACJQU010000035">
    <property type="protein sequence ID" value="MBD2296905.1"/>
    <property type="molecule type" value="Genomic_DNA"/>
</dbReference>
<feature type="compositionally biased region" description="Pro residues" evidence="1">
    <location>
        <begin position="132"/>
        <end position="141"/>
    </location>
</feature>
<keyword evidence="2" id="KW-0732">Signal</keyword>
<feature type="signal peptide" evidence="2">
    <location>
        <begin position="1"/>
        <end position="24"/>
    </location>
</feature>
<protein>
    <submittedName>
        <fullName evidence="3">Uncharacterized protein</fullName>
    </submittedName>
</protein>
<comment type="caution">
    <text evidence="3">The sequence shown here is derived from an EMBL/GenBank/DDBJ whole genome shotgun (WGS) entry which is preliminary data.</text>
</comment>
<evidence type="ECO:0000313" key="4">
    <source>
        <dbReference type="Proteomes" id="UP000662185"/>
    </source>
</evidence>
<feature type="chain" id="PRO_5037989009" evidence="2">
    <location>
        <begin position="25"/>
        <end position="208"/>
    </location>
</feature>
<name>A0A926WMV2_9NOST</name>
<reference evidence="4" key="1">
    <citation type="journal article" date="2020" name="ISME J.">
        <title>Comparative genomics reveals insights into cyanobacterial evolution and habitat adaptation.</title>
        <authorList>
            <person name="Chen M.Y."/>
            <person name="Teng W.K."/>
            <person name="Zhao L."/>
            <person name="Hu C.X."/>
            <person name="Zhou Y.K."/>
            <person name="Han B.P."/>
            <person name="Song L.R."/>
            <person name="Shu W.S."/>
        </authorList>
    </citation>
    <scope>NUCLEOTIDE SEQUENCE [LARGE SCALE GENOMIC DNA]</scope>
    <source>
        <strain evidence="4">FACHB-251</strain>
    </source>
</reference>
<organism evidence="3 4">
    <name type="scientific">Anabaena sphaerica FACHB-251</name>
    <dbReference type="NCBI Taxonomy" id="2692883"/>
    <lineage>
        <taxon>Bacteria</taxon>
        <taxon>Bacillati</taxon>
        <taxon>Cyanobacteriota</taxon>
        <taxon>Cyanophyceae</taxon>
        <taxon>Nostocales</taxon>
        <taxon>Nostocaceae</taxon>
        <taxon>Anabaena</taxon>
    </lineage>
</organism>
<accession>A0A926WMV2</accession>
<feature type="compositionally biased region" description="Pro residues" evidence="1">
    <location>
        <begin position="114"/>
        <end position="123"/>
    </location>
</feature>
<feature type="compositionally biased region" description="Low complexity" evidence="1">
    <location>
        <begin position="164"/>
        <end position="177"/>
    </location>
</feature>
<evidence type="ECO:0000313" key="3">
    <source>
        <dbReference type="EMBL" id="MBD2296905.1"/>
    </source>
</evidence>
<keyword evidence="4" id="KW-1185">Reference proteome</keyword>
<feature type="compositionally biased region" description="Low complexity" evidence="1">
    <location>
        <begin position="82"/>
        <end position="108"/>
    </location>
</feature>
<feature type="compositionally biased region" description="Gly residues" evidence="1">
    <location>
        <begin position="182"/>
        <end position="191"/>
    </location>
</feature>
<sequence length="208" mass="21294">MKGKSLTLIGTAMTLALTSNVAMAESSKSLFAESSNSSIVSPTEIKMSLEGMKILCERFPLNSRCPGGIPLDANFITPATAPETNSINNNTNLDTTTVPLTPTTPSPDNSSQPTPAPLTPTTPSPDNSSQPTPAPLTPTTPSPDNSSQLTPAPLTPTTPSPDNSSQPTPVPESSSSPEFGKGNSGEQGGGLTEQVPVNILPQTPPSGM</sequence>
<evidence type="ECO:0000256" key="2">
    <source>
        <dbReference type="SAM" id="SignalP"/>
    </source>
</evidence>